<dbReference type="WBParaSite" id="TMUE_3000011688.1">
    <property type="protein sequence ID" value="TMUE_3000011688.1"/>
    <property type="gene ID" value="WBGene00288983"/>
</dbReference>
<evidence type="ECO:0000313" key="2">
    <source>
        <dbReference type="Proteomes" id="UP000046395"/>
    </source>
</evidence>
<sequence>MKSLTLLSWIILVSAKQSGIYRATLERDLLRVLDEADIEWIESCPHCLWQYYRYLLCHDIGSAFTLVRPLCICLKEKCQWKEIFNHGIPPRGKFERNIKNRSCNAIAILEEF</sequence>
<reference evidence="3" key="1">
    <citation type="submission" date="2019-12" db="UniProtKB">
        <authorList>
            <consortium name="WormBaseParasite"/>
        </authorList>
    </citation>
    <scope>IDENTIFICATION</scope>
</reference>
<dbReference type="Proteomes" id="UP000046395">
    <property type="component" value="Unassembled WGS sequence"/>
</dbReference>
<name>A0A5S6QX41_TRIMR</name>
<proteinExistence type="predicted"/>
<evidence type="ECO:0000256" key="1">
    <source>
        <dbReference type="SAM" id="SignalP"/>
    </source>
</evidence>
<organism evidence="2 3">
    <name type="scientific">Trichuris muris</name>
    <name type="common">Mouse whipworm</name>
    <dbReference type="NCBI Taxonomy" id="70415"/>
    <lineage>
        <taxon>Eukaryota</taxon>
        <taxon>Metazoa</taxon>
        <taxon>Ecdysozoa</taxon>
        <taxon>Nematoda</taxon>
        <taxon>Enoplea</taxon>
        <taxon>Dorylaimia</taxon>
        <taxon>Trichinellida</taxon>
        <taxon>Trichuridae</taxon>
        <taxon>Trichuris</taxon>
    </lineage>
</organism>
<feature type="signal peptide" evidence="1">
    <location>
        <begin position="1"/>
        <end position="15"/>
    </location>
</feature>
<protein>
    <submittedName>
        <fullName evidence="3">Uncharacterized protein</fullName>
    </submittedName>
</protein>
<accession>A0A5S6QX41</accession>
<keyword evidence="2" id="KW-1185">Reference proteome</keyword>
<dbReference type="AlphaFoldDB" id="A0A5S6QX41"/>
<keyword evidence="1" id="KW-0732">Signal</keyword>
<evidence type="ECO:0000313" key="3">
    <source>
        <dbReference type="WBParaSite" id="TMUE_3000011688.1"/>
    </source>
</evidence>
<feature type="chain" id="PRO_5024279796" evidence="1">
    <location>
        <begin position="16"/>
        <end position="112"/>
    </location>
</feature>